<reference evidence="8" key="1">
    <citation type="submission" date="2020-09" db="EMBL/GenBank/DDBJ databases">
        <title>Whole genome shotgun sequence of Streptomyces cinnamonensis NBRC 15873.</title>
        <authorList>
            <person name="Komaki H."/>
            <person name="Tamura T."/>
        </authorList>
    </citation>
    <scope>NUCLEOTIDE SEQUENCE [LARGE SCALE GENOMIC DNA]</scope>
    <source>
        <strain evidence="8">NBRC 15873</strain>
    </source>
</reference>
<evidence type="ECO:0000256" key="1">
    <source>
        <dbReference type="ARBA" id="ARBA00004141"/>
    </source>
</evidence>
<keyword evidence="3 5" id="KW-1133">Transmembrane helix</keyword>
<dbReference type="InterPro" id="IPR012340">
    <property type="entry name" value="NA-bd_OB-fold"/>
</dbReference>
<proteinExistence type="predicted"/>
<feature type="transmembrane region" description="Helical" evidence="5">
    <location>
        <begin position="62"/>
        <end position="80"/>
    </location>
</feature>
<keyword evidence="8" id="KW-1185">Reference proteome</keyword>
<feature type="transmembrane region" description="Helical" evidence="5">
    <location>
        <begin position="16"/>
        <end position="33"/>
    </location>
</feature>
<evidence type="ECO:0000313" key="8">
    <source>
        <dbReference type="Proteomes" id="UP000660554"/>
    </source>
</evidence>
<evidence type="ECO:0000313" key="7">
    <source>
        <dbReference type="EMBL" id="GHI14175.1"/>
    </source>
</evidence>
<evidence type="ECO:0000259" key="6">
    <source>
        <dbReference type="Pfam" id="PF01957"/>
    </source>
</evidence>
<feature type="transmembrane region" description="Helical" evidence="5">
    <location>
        <begin position="38"/>
        <end position="56"/>
    </location>
</feature>
<dbReference type="PANTHER" id="PTHR33507:SF3">
    <property type="entry name" value="INNER MEMBRANE PROTEIN YBBJ"/>
    <property type="match status" value="1"/>
</dbReference>
<protein>
    <submittedName>
        <fullName evidence="7">Membrane protein</fullName>
    </submittedName>
</protein>
<dbReference type="Gene3D" id="2.40.50.140">
    <property type="entry name" value="Nucleic acid-binding proteins"/>
    <property type="match status" value="1"/>
</dbReference>
<evidence type="ECO:0000256" key="4">
    <source>
        <dbReference type="ARBA" id="ARBA00023136"/>
    </source>
</evidence>
<keyword evidence="4 5" id="KW-0472">Membrane</keyword>
<evidence type="ECO:0000256" key="3">
    <source>
        <dbReference type="ARBA" id="ARBA00022989"/>
    </source>
</evidence>
<sequence>MAFSFLHREAQAMDPWLIWLITAVLLGVAEIFTLTAALGLLGGAALVTAVLAAIGLPLPWQFLAFTLVATVGVVFVRPVAMRRLMPREGERFGVEALVGGAAFVTAEVTGLSGRVRIGGEEWTARAYDETQVIPPGTTVDVIEIKGSTALVYPRE</sequence>
<accession>A0ABQ3NN23</accession>
<comment type="subcellular location">
    <subcellularLocation>
        <location evidence="1">Membrane</location>
        <topology evidence="1">Multi-pass membrane protein</topology>
    </subcellularLocation>
</comment>
<dbReference type="Proteomes" id="UP000660554">
    <property type="component" value="Unassembled WGS sequence"/>
</dbReference>
<dbReference type="EMBL" id="BNDV01000008">
    <property type="protein sequence ID" value="GHI14175.1"/>
    <property type="molecule type" value="Genomic_DNA"/>
</dbReference>
<dbReference type="InterPro" id="IPR052165">
    <property type="entry name" value="Membrane_assoc_protease"/>
</dbReference>
<feature type="domain" description="NfeD-like C-terminal" evidence="6">
    <location>
        <begin position="94"/>
        <end position="153"/>
    </location>
</feature>
<keyword evidence="2 5" id="KW-0812">Transmembrane</keyword>
<gene>
    <name evidence="7" type="ORF">Scinn_36380</name>
</gene>
<dbReference type="InterPro" id="IPR002810">
    <property type="entry name" value="NfeD-like_C"/>
</dbReference>
<organism evidence="7 8">
    <name type="scientific">Streptomyces virginiae</name>
    <name type="common">Streptomyces cinnamonensis</name>
    <dbReference type="NCBI Taxonomy" id="1961"/>
    <lineage>
        <taxon>Bacteria</taxon>
        <taxon>Bacillati</taxon>
        <taxon>Actinomycetota</taxon>
        <taxon>Actinomycetes</taxon>
        <taxon>Kitasatosporales</taxon>
        <taxon>Streptomycetaceae</taxon>
        <taxon>Streptomyces</taxon>
    </lineage>
</organism>
<evidence type="ECO:0000256" key="2">
    <source>
        <dbReference type="ARBA" id="ARBA00022692"/>
    </source>
</evidence>
<evidence type="ECO:0000256" key="5">
    <source>
        <dbReference type="SAM" id="Phobius"/>
    </source>
</evidence>
<name>A0ABQ3NN23_STRVG</name>
<dbReference type="Pfam" id="PF01957">
    <property type="entry name" value="NfeD"/>
    <property type="match status" value="1"/>
</dbReference>
<dbReference type="PANTHER" id="PTHR33507">
    <property type="entry name" value="INNER MEMBRANE PROTEIN YBBJ"/>
    <property type="match status" value="1"/>
</dbReference>
<comment type="caution">
    <text evidence="7">The sequence shown here is derived from an EMBL/GenBank/DDBJ whole genome shotgun (WGS) entry which is preliminary data.</text>
</comment>